<feature type="region of interest" description="Disordered" evidence="1">
    <location>
        <begin position="217"/>
        <end position="241"/>
    </location>
</feature>
<dbReference type="EMBL" id="JAATWM020000068">
    <property type="protein sequence ID" value="KAF9869566.1"/>
    <property type="molecule type" value="Genomic_DNA"/>
</dbReference>
<gene>
    <name evidence="2" type="ORF">CkaCkLH20_12959</name>
</gene>
<reference evidence="2" key="1">
    <citation type="submission" date="2020-03" db="EMBL/GenBank/DDBJ databases">
        <authorList>
            <person name="He L."/>
        </authorList>
    </citation>
    <scope>NUCLEOTIDE SEQUENCE</scope>
    <source>
        <strain evidence="2">CkLH20</strain>
    </source>
</reference>
<name>A0A9P6LE18_9PEZI</name>
<dbReference type="Proteomes" id="UP000781932">
    <property type="component" value="Unassembled WGS sequence"/>
</dbReference>
<organism evidence="2 3">
    <name type="scientific">Colletotrichum karsti</name>
    <dbReference type="NCBI Taxonomy" id="1095194"/>
    <lineage>
        <taxon>Eukaryota</taxon>
        <taxon>Fungi</taxon>
        <taxon>Dikarya</taxon>
        <taxon>Ascomycota</taxon>
        <taxon>Pezizomycotina</taxon>
        <taxon>Sordariomycetes</taxon>
        <taxon>Hypocreomycetidae</taxon>
        <taxon>Glomerellales</taxon>
        <taxon>Glomerellaceae</taxon>
        <taxon>Colletotrichum</taxon>
        <taxon>Colletotrichum boninense species complex</taxon>
    </lineage>
</organism>
<feature type="region of interest" description="Disordered" evidence="1">
    <location>
        <begin position="100"/>
        <end position="133"/>
    </location>
</feature>
<evidence type="ECO:0000313" key="2">
    <source>
        <dbReference type="EMBL" id="KAF9869566.1"/>
    </source>
</evidence>
<dbReference type="OrthoDB" id="4161727at2759"/>
<accession>A0A9P6LE18</accession>
<reference evidence="2" key="2">
    <citation type="submission" date="2020-11" db="EMBL/GenBank/DDBJ databases">
        <title>Whole genome sequencing of Colletotrichum sp.</title>
        <authorList>
            <person name="Li H."/>
        </authorList>
    </citation>
    <scope>NUCLEOTIDE SEQUENCE</scope>
    <source>
        <strain evidence="2">CkLH20</strain>
    </source>
</reference>
<protein>
    <submittedName>
        <fullName evidence="2">Uncharacterized protein</fullName>
    </submittedName>
</protein>
<dbReference type="GeneID" id="62168744"/>
<dbReference type="AlphaFoldDB" id="A0A9P6LE18"/>
<keyword evidence="3" id="KW-1185">Reference proteome</keyword>
<feature type="compositionally biased region" description="Basic and acidic residues" evidence="1">
    <location>
        <begin position="102"/>
        <end position="123"/>
    </location>
</feature>
<sequence length="241" mass="27191">MSEAEKWRDVYLILFPDTDPNDIPSPYLDFRNNANHVGDESSFTRYEHSLRRELPKKVRRELEARIDQALEPLEETLKSQIVDIVRDAQLSLFQSFISTNSDKNEKKPESKDAESSPMPEEHVQPSSSRDQSEFDDLQAYRPEPYLMGDLPEFNGLFFELTSDTVVCSGEEAGGYLESTDFGGVPNFGQEVTDMNDQSSGQSDWDSGYVSTVSDFQAVPGGESRTEEEELNTGKGVADFQF</sequence>
<evidence type="ECO:0000256" key="1">
    <source>
        <dbReference type="SAM" id="MobiDB-lite"/>
    </source>
</evidence>
<dbReference type="RefSeq" id="XP_038739027.1">
    <property type="nucleotide sequence ID" value="XM_038895670.1"/>
</dbReference>
<evidence type="ECO:0000313" key="3">
    <source>
        <dbReference type="Proteomes" id="UP000781932"/>
    </source>
</evidence>
<comment type="caution">
    <text evidence="2">The sequence shown here is derived from an EMBL/GenBank/DDBJ whole genome shotgun (WGS) entry which is preliminary data.</text>
</comment>
<proteinExistence type="predicted"/>